<reference evidence="3 4" key="1">
    <citation type="submission" date="2020-04" db="EMBL/GenBank/DDBJ databases">
        <authorList>
            <person name="Wallbank WR R."/>
            <person name="Pardo Diaz C."/>
            <person name="Kozak K."/>
            <person name="Martin S."/>
            <person name="Jiggins C."/>
            <person name="Moest M."/>
            <person name="Warren A I."/>
            <person name="Byers J.R.P. K."/>
            <person name="Montejo-Kovacevich G."/>
            <person name="Yen C E."/>
        </authorList>
    </citation>
    <scope>NUCLEOTIDE SEQUENCE [LARGE SCALE GENOMIC DNA]</scope>
</reference>
<evidence type="ECO:0000256" key="1">
    <source>
        <dbReference type="SAM" id="SignalP"/>
    </source>
</evidence>
<name>A0A8S1APX3_ARCPL</name>
<dbReference type="InterPro" id="IPR043504">
    <property type="entry name" value="Peptidase_S1_PA_chymotrypsin"/>
</dbReference>
<gene>
    <name evidence="3" type="ORF">APLA_LOCUS11761</name>
</gene>
<dbReference type="OrthoDB" id="6500128at2759"/>
<evidence type="ECO:0000313" key="4">
    <source>
        <dbReference type="Proteomes" id="UP000494256"/>
    </source>
</evidence>
<dbReference type="Proteomes" id="UP000494256">
    <property type="component" value="Unassembled WGS sequence"/>
</dbReference>
<sequence length="321" mass="35870">MYVLVLSCVYVGLVGAYHRMAPHYSRNKGSLRNVRTLNLTETFFSSLQNYAVNAKPANETTYPWIARVVHSTTRDVPHVCTASCIDAAIFITAARCLFVLKVNYTTIIYRSKRLRALAFVLPSEPSKQAFDDIGLIVVKRKNVIGTWSVIELFTNVNRTDDAFTWFGNLDYLFGSVNTKVLGYSTKKNLILTPEQHYNLTELGVVIGLDICASVLSNSVNGSMGYTVPCYHSCTFGQMLRNNAICDSYHGVEGGAIFDTITNKLMGVATWGTYYPQHELPVGFAFANSDHFYKDFSCAKRIRNDNGLLVTKGYYQSICEAK</sequence>
<organism evidence="3 4">
    <name type="scientific">Arctia plantaginis</name>
    <name type="common">Wood tiger moth</name>
    <name type="synonym">Phalaena plantaginis</name>
    <dbReference type="NCBI Taxonomy" id="874455"/>
    <lineage>
        <taxon>Eukaryota</taxon>
        <taxon>Metazoa</taxon>
        <taxon>Ecdysozoa</taxon>
        <taxon>Arthropoda</taxon>
        <taxon>Hexapoda</taxon>
        <taxon>Insecta</taxon>
        <taxon>Pterygota</taxon>
        <taxon>Neoptera</taxon>
        <taxon>Endopterygota</taxon>
        <taxon>Lepidoptera</taxon>
        <taxon>Glossata</taxon>
        <taxon>Ditrysia</taxon>
        <taxon>Noctuoidea</taxon>
        <taxon>Erebidae</taxon>
        <taxon>Arctiinae</taxon>
        <taxon>Arctia</taxon>
    </lineage>
</organism>
<comment type="caution">
    <text evidence="3">The sequence shown here is derived from an EMBL/GenBank/DDBJ whole genome shotgun (WGS) entry which is preliminary data.</text>
</comment>
<feature type="signal peptide" evidence="1">
    <location>
        <begin position="1"/>
        <end position="16"/>
    </location>
</feature>
<dbReference type="SUPFAM" id="SSF50494">
    <property type="entry name" value="Trypsin-like serine proteases"/>
    <property type="match status" value="1"/>
</dbReference>
<dbReference type="GO" id="GO:0006508">
    <property type="term" value="P:proteolysis"/>
    <property type="evidence" value="ECO:0007669"/>
    <property type="project" value="InterPro"/>
</dbReference>
<dbReference type="Pfam" id="PF00089">
    <property type="entry name" value="Trypsin"/>
    <property type="match status" value="1"/>
</dbReference>
<protein>
    <recommendedName>
        <fullName evidence="2">Peptidase S1 domain-containing protein</fullName>
    </recommendedName>
</protein>
<dbReference type="EMBL" id="CADEBD010000336">
    <property type="protein sequence ID" value="CAB3247071.1"/>
    <property type="molecule type" value="Genomic_DNA"/>
</dbReference>
<feature type="chain" id="PRO_5035845489" description="Peptidase S1 domain-containing protein" evidence="1">
    <location>
        <begin position="17"/>
        <end position="321"/>
    </location>
</feature>
<proteinExistence type="predicted"/>
<feature type="domain" description="Peptidase S1" evidence="2">
    <location>
        <begin position="52"/>
        <end position="273"/>
    </location>
</feature>
<dbReference type="AlphaFoldDB" id="A0A8S1APX3"/>
<dbReference type="InterPro" id="IPR009003">
    <property type="entry name" value="Peptidase_S1_PA"/>
</dbReference>
<dbReference type="Gene3D" id="2.40.10.10">
    <property type="entry name" value="Trypsin-like serine proteases"/>
    <property type="match status" value="1"/>
</dbReference>
<evidence type="ECO:0000259" key="2">
    <source>
        <dbReference type="Pfam" id="PF00089"/>
    </source>
</evidence>
<keyword evidence="1" id="KW-0732">Signal</keyword>
<dbReference type="GO" id="GO:0004252">
    <property type="term" value="F:serine-type endopeptidase activity"/>
    <property type="evidence" value="ECO:0007669"/>
    <property type="project" value="InterPro"/>
</dbReference>
<evidence type="ECO:0000313" key="3">
    <source>
        <dbReference type="EMBL" id="CAB3247071.1"/>
    </source>
</evidence>
<dbReference type="InterPro" id="IPR001254">
    <property type="entry name" value="Trypsin_dom"/>
</dbReference>
<accession>A0A8S1APX3</accession>